<dbReference type="PROSITE" id="PS51009">
    <property type="entry name" value="CYTCII"/>
    <property type="match status" value="1"/>
</dbReference>
<dbReference type="Gene3D" id="1.20.120.10">
    <property type="entry name" value="Cytochrome c/b562"/>
    <property type="match status" value="1"/>
</dbReference>
<gene>
    <name evidence="2" type="ORF">ACFODU_03470</name>
</gene>
<dbReference type="Proteomes" id="UP001595456">
    <property type="component" value="Unassembled WGS sequence"/>
</dbReference>
<dbReference type="InterPro" id="IPR002321">
    <property type="entry name" value="Cyt_c_II"/>
</dbReference>
<evidence type="ECO:0000313" key="2">
    <source>
        <dbReference type="EMBL" id="MFC3096856.1"/>
    </source>
</evidence>
<protein>
    <recommendedName>
        <fullName evidence="4">Cytochrome c</fullName>
    </recommendedName>
</protein>
<dbReference type="EMBL" id="JBHRST010000004">
    <property type="protein sequence ID" value="MFC3096856.1"/>
    <property type="molecule type" value="Genomic_DNA"/>
</dbReference>
<accession>A0ABV7E5J3</accession>
<name>A0ABV7E5J3_9SPHN</name>
<keyword evidence="1" id="KW-0732">Signal</keyword>
<evidence type="ECO:0000313" key="3">
    <source>
        <dbReference type="Proteomes" id="UP001595456"/>
    </source>
</evidence>
<keyword evidence="3" id="KW-1185">Reference proteome</keyword>
<organism evidence="2 3">
    <name type="scientific">Alteraurantiacibacter palmitatis</name>
    <dbReference type="NCBI Taxonomy" id="2054628"/>
    <lineage>
        <taxon>Bacteria</taxon>
        <taxon>Pseudomonadati</taxon>
        <taxon>Pseudomonadota</taxon>
        <taxon>Alphaproteobacteria</taxon>
        <taxon>Sphingomonadales</taxon>
        <taxon>Erythrobacteraceae</taxon>
        <taxon>Alteraurantiacibacter</taxon>
    </lineage>
</organism>
<reference evidence="3" key="1">
    <citation type="journal article" date="2019" name="Int. J. Syst. Evol. Microbiol.">
        <title>The Global Catalogue of Microorganisms (GCM) 10K type strain sequencing project: providing services to taxonomists for standard genome sequencing and annotation.</title>
        <authorList>
            <consortium name="The Broad Institute Genomics Platform"/>
            <consortium name="The Broad Institute Genome Sequencing Center for Infectious Disease"/>
            <person name="Wu L."/>
            <person name="Ma J."/>
        </authorList>
    </citation>
    <scope>NUCLEOTIDE SEQUENCE [LARGE SCALE GENOMIC DNA]</scope>
    <source>
        <strain evidence="3">KCTC 52607</strain>
    </source>
</reference>
<comment type="caution">
    <text evidence="2">The sequence shown here is derived from an EMBL/GenBank/DDBJ whole genome shotgun (WGS) entry which is preliminary data.</text>
</comment>
<sequence>MRPARIVLSLAVCSVALAALAAPAATQGTEPLYVRHEMQAEINPAVVAIWDVGNTATDDYGMLDASKMTAAQWDALADAAAALVASSERMARAGDIRAAAPGNMATEEYEVTMAQVQEYLDADPAAFRVMAAEFALVARNLETAARARDAATAGGIVANLDAECAVCHAQFWYPEAP</sequence>
<feature type="signal peptide" evidence="1">
    <location>
        <begin position="1"/>
        <end position="21"/>
    </location>
</feature>
<evidence type="ECO:0008006" key="4">
    <source>
        <dbReference type="Google" id="ProtNLM"/>
    </source>
</evidence>
<proteinExistence type="predicted"/>
<dbReference type="RefSeq" id="WP_377922675.1">
    <property type="nucleotide sequence ID" value="NZ_JBHRST010000004.1"/>
</dbReference>
<evidence type="ECO:0000256" key="1">
    <source>
        <dbReference type="SAM" id="SignalP"/>
    </source>
</evidence>
<feature type="chain" id="PRO_5047420373" description="Cytochrome c" evidence="1">
    <location>
        <begin position="22"/>
        <end position="177"/>
    </location>
</feature>